<feature type="transmembrane region" description="Helical" evidence="1">
    <location>
        <begin position="225"/>
        <end position="247"/>
    </location>
</feature>
<evidence type="ECO:0000313" key="3">
    <source>
        <dbReference type="EMBL" id="TCO54252.1"/>
    </source>
</evidence>
<evidence type="ECO:0000256" key="2">
    <source>
        <dbReference type="SAM" id="SignalP"/>
    </source>
</evidence>
<keyword evidence="2" id="KW-0732">Signal</keyword>
<feature type="transmembrane region" description="Helical" evidence="1">
    <location>
        <begin position="191"/>
        <end position="213"/>
    </location>
</feature>
<dbReference type="RefSeq" id="WP_279495060.1">
    <property type="nucleotide sequence ID" value="NZ_SLWS01000009.1"/>
</dbReference>
<dbReference type="AlphaFoldDB" id="A0A4R2J905"/>
<gene>
    <name evidence="3" type="ORF">EV192_109232</name>
</gene>
<feature type="transmembrane region" description="Helical" evidence="1">
    <location>
        <begin position="100"/>
        <end position="121"/>
    </location>
</feature>
<organism evidence="3 4">
    <name type="scientific">Actinocrispum wychmicini</name>
    <dbReference type="NCBI Taxonomy" id="1213861"/>
    <lineage>
        <taxon>Bacteria</taxon>
        <taxon>Bacillati</taxon>
        <taxon>Actinomycetota</taxon>
        <taxon>Actinomycetes</taxon>
        <taxon>Pseudonocardiales</taxon>
        <taxon>Pseudonocardiaceae</taxon>
        <taxon>Actinocrispum</taxon>
    </lineage>
</organism>
<feature type="transmembrane region" description="Helical" evidence="1">
    <location>
        <begin position="74"/>
        <end position="93"/>
    </location>
</feature>
<dbReference type="PANTHER" id="PTHR40761:SF1">
    <property type="entry name" value="CONSERVED INTEGRAL MEMBRANE ALANINE VALINE AND LEUCINE RICH PROTEIN-RELATED"/>
    <property type="match status" value="1"/>
</dbReference>
<sequence>MVLAIGAALAGAVCCAVAAALQHREAVSIRSAEAVGLRLLWALARRPYWLAGVVALLVAAVLHAVALLNGPLTLVQPLGVCAVVFAVPVAALFRRYRMRLWELLAAATVVAGLCGLLTAVPSDPMSNGGSTPVPTWTLVVATVLAIGVLTVVAARRRMVLRGLLLAAGAGITFGVAAVLLQMVLFDVRRTGLPGVLSVAGAAVVLFAVAGVWLNQRAYRAGNVAVVLAVVTVADPAASAVTAVVLGERFPTDVLSLSLLVISAAVVAGGIAWLARSPAQLAAA</sequence>
<comment type="caution">
    <text evidence="3">The sequence shown here is derived from an EMBL/GenBank/DDBJ whole genome shotgun (WGS) entry which is preliminary data.</text>
</comment>
<dbReference type="Proteomes" id="UP000295680">
    <property type="component" value="Unassembled WGS sequence"/>
</dbReference>
<feature type="signal peptide" evidence="2">
    <location>
        <begin position="1"/>
        <end position="18"/>
    </location>
</feature>
<keyword evidence="1" id="KW-0472">Membrane</keyword>
<evidence type="ECO:0008006" key="5">
    <source>
        <dbReference type="Google" id="ProtNLM"/>
    </source>
</evidence>
<feature type="transmembrane region" description="Helical" evidence="1">
    <location>
        <begin position="133"/>
        <end position="154"/>
    </location>
</feature>
<proteinExistence type="predicted"/>
<feature type="transmembrane region" description="Helical" evidence="1">
    <location>
        <begin position="253"/>
        <end position="274"/>
    </location>
</feature>
<keyword evidence="1" id="KW-1133">Transmembrane helix</keyword>
<feature type="transmembrane region" description="Helical" evidence="1">
    <location>
        <begin position="163"/>
        <end position="185"/>
    </location>
</feature>
<keyword evidence="1" id="KW-0812">Transmembrane</keyword>
<dbReference type="EMBL" id="SLWS01000009">
    <property type="protein sequence ID" value="TCO54252.1"/>
    <property type="molecule type" value="Genomic_DNA"/>
</dbReference>
<feature type="transmembrane region" description="Helical" evidence="1">
    <location>
        <begin position="49"/>
        <end position="68"/>
    </location>
</feature>
<keyword evidence="4" id="KW-1185">Reference proteome</keyword>
<feature type="chain" id="PRO_5020896684" description="Magnesium transporter NIPA" evidence="2">
    <location>
        <begin position="19"/>
        <end position="283"/>
    </location>
</feature>
<dbReference type="NCBIfam" id="NF038012">
    <property type="entry name" value="DMT_1"/>
    <property type="match status" value="1"/>
</dbReference>
<evidence type="ECO:0000256" key="1">
    <source>
        <dbReference type="SAM" id="Phobius"/>
    </source>
</evidence>
<accession>A0A4R2J905</accession>
<dbReference type="PANTHER" id="PTHR40761">
    <property type="entry name" value="CONSERVED INTEGRAL MEMBRANE ALANINE VALINE AND LEUCINE RICH PROTEIN-RELATED"/>
    <property type="match status" value="1"/>
</dbReference>
<name>A0A4R2J905_9PSEU</name>
<protein>
    <recommendedName>
        <fullName evidence="5">Magnesium transporter NIPA</fullName>
    </recommendedName>
</protein>
<reference evidence="3 4" key="1">
    <citation type="submission" date="2019-03" db="EMBL/GenBank/DDBJ databases">
        <title>Genomic Encyclopedia of Type Strains, Phase IV (KMG-IV): sequencing the most valuable type-strain genomes for metagenomic binning, comparative biology and taxonomic classification.</title>
        <authorList>
            <person name="Goeker M."/>
        </authorList>
    </citation>
    <scope>NUCLEOTIDE SEQUENCE [LARGE SCALE GENOMIC DNA]</scope>
    <source>
        <strain evidence="3 4">DSM 45934</strain>
    </source>
</reference>
<evidence type="ECO:0000313" key="4">
    <source>
        <dbReference type="Proteomes" id="UP000295680"/>
    </source>
</evidence>